<dbReference type="SUPFAM" id="SSF48452">
    <property type="entry name" value="TPR-like"/>
    <property type="match status" value="1"/>
</dbReference>
<reference evidence="1 2" key="1">
    <citation type="journal article" date="2019" name="Int. J. Syst. Evol. Microbiol.">
        <title>The Global Catalogue of Microorganisms (GCM) 10K type strain sequencing project: providing services to taxonomists for standard genome sequencing and annotation.</title>
        <authorList>
            <consortium name="The Broad Institute Genomics Platform"/>
            <consortium name="The Broad Institute Genome Sequencing Center for Infectious Disease"/>
            <person name="Wu L."/>
            <person name="Ma J."/>
        </authorList>
    </citation>
    <scope>NUCLEOTIDE SEQUENCE [LARGE SCALE GENOMIC DNA]</scope>
    <source>
        <strain evidence="1 2">JCM 13584</strain>
    </source>
</reference>
<dbReference type="EMBL" id="BAAAMK010000002">
    <property type="protein sequence ID" value="GAA1950155.1"/>
    <property type="molecule type" value="Genomic_DNA"/>
</dbReference>
<organism evidence="1 2">
    <name type="scientific">Agromyces allii</name>
    <dbReference type="NCBI Taxonomy" id="393607"/>
    <lineage>
        <taxon>Bacteria</taxon>
        <taxon>Bacillati</taxon>
        <taxon>Actinomycetota</taxon>
        <taxon>Actinomycetes</taxon>
        <taxon>Micrococcales</taxon>
        <taxon>Microbacteriaceae</taxon>
        <taxon>Agromyces</taxon>
    </lineage>
</organism>
<gene>
    <name evidence="1" type="ORF">GCM10009717_15440</name>
</gene>
<dbReference type="InterPro" id="IPR011990">
    <property type="entry name" value="TPR-like_helical_dom_sf"/>
</dbReference>
<comment type="caution">
    <text evidence="1">The sequence shown here is derived from an EMBL/GenBank/DDBJ whole genome shotgun (WGS) entry which is preliminary data.</text>
</comment>
<accession>A0ABN2QDF6</accession>
<protein>
    <recommendedName>
        <fullName evidence="3">Tetratricopeptide repeat protein</fullName>
    </recommendedName>
</protein>
<dbReference type="RefSeq" id="WP_157413143.1">
    <property type="nucleotide sequence ID" value="NZ_BAAAMK010000002.1"/>
</dbReference>
<proteinExistence type="predicted"/>
<evidence type="ECO:0000313" key="2">
    <source>
        <dbReference type="Proteomes" id="UP001499954"/>
    </source>
</evidence>
<evidence type="ECO:0008006" key="3">
    <source>
        <dbReference type="Google" id="ProtNLM"/>
    </source>
</evidence>
<name>A0ABN2QDF6_9MICO</name>
<dbReference type="Gene3D" id="1.25.40.10">
    <property type="entry name" value="Tetratricopeptide repeat domain"/>
    <property type="match status" value="1"/>
</dbReference>
<keyword evidence="2" id="KW-1185">Reference proteome</keyword>
<sequence>MDAPTAHEQVEPDRAVEAAVDAFEAEPRAAEPARPEPARLEPVDQALIDRLWDFADASASAERFRAASEDPAATPLARAVMATQLARALGLQGEIEEASAVLELVPAGFEGDAPAEVRARVALERGRLLAADQRPAEAVPELTLAARAAAQAASVFLVLDALHMLALNDAGHEEEWAAEGLDLLEGRRDARTLRWGIALHHNLGWFKLDAGRAPGALAEFERAVEFADRYGSPEQQQVARWSVGRCLRTLGRTDEALELQRSLAELRPDDPYVRAEIEALTAVEPTIEA</sequence>
<dbReference type="Proteomes" id="UP001499954">
    <property type="component" value="Unassembled WGS sequence"/>
</dbReference>
<evidence type="ECO:0000313" key="1">
    <source>
        <dbReference type="EMBL" id="GAA1950155.1"/>
    </source>
</evidence>